<reference evidence="3 4" key="1">
    <citation type="submission" date="2023-07" db="EMBL/GenBank/DDBJ databases">
        <title>Sequencing the genomes of 1000 actinobacteria strains.</title>
        <authorList>
            <person name="Klenk H.-P."/>
        </authorList>
    </citation>
    <scope>NUCLEOTIDE SEQUENCE [LARGE SCALE GENOMIC DNA]</scope>
    <source>
        <strain evidence="3 4">DSM 20167</strain>
    </source>
</reference>
<protein>
    <submittedName>
        <fullName evidence="3">Uncharacterized protein</fullName>
    </submittedName>
</protein>
<dbReference type="Proteomes" id="UP001183817">
    <property type="component" value="Unassembled WGS sequence"/>
</dbReference>
<organism evidence="3 4">
    <name type="scientific">Paeniglutamicibacter sulfureus</name>
    <dbReference type="NCBI Taxonomy" id="43666"/>
    <lineage>
        <taxon>Bacteria</taxon>
        <taxon>Bacillati</taxon>
        <taxon>Actinomycetota</taxon>
        <taxon>Actinomycetes</taxon>
        <taxon>Micrococcales</taxon>
        <taxon>Micrococcaceae</taxon>
        <taxon>Paeniglutamicibacter</taxon>
    </lineage>
</organism>
<keyword evidence="4" id="KW-1185">Reference proteome</keyword>
<proteinExistence type="predicted"/>
<accession>A0ABU2BIP1</accession>
<evidence type="ECO:0000313" key="4">
    <source>
        <dbReference type="Proteomes" id="UP001183817"/>
    </source>
</evidence>
<dbReference type="EMBL" id="JAVDYI010000001">
    <property type="protein sequence ID" value="MDR7357244.1"/>
    <property type="molecule type" value="Genomic_DNA"/>
</dbReference>
<sequence>MNKLFAEMTERYLRMYWRVEGVMLVNFVFVVGIRNSFHAGIGREEGHRGGRQRCQPQSYADGADIQQPWP</sequence>
<keyword evidence="2" id="KW-1133">Transmembrane helix</keyword>
<name>A0ABU2BIP1_9MICC</name>
<keyword evidence="2" id="KW-0812">Transmembrane</keyword>
<feature type="transmembrane region" description="Helical" evidence="2">
    <location>
        <begin position="15"/>
        <end position="33"/>
    </location>
</feature>
<evidence type="ECO:0000256" key="2">
    <source>
        <dbReference type="SAM" id="Phobius"/>
    </source>
</evidence>
<comment type="caution">
    <text evidence="3">The sequence shown here is derived from an EMBL/GenBank/DDBJ whole genome shotgun (WGS) entry which is preliminary data.</text>
</comment>
<keyword evidence="2" id="KW-0472">Membrane</keyword>
<gene>
    <name evidence="3" type="ORF">J2S64_000935</name>
</gene>
<evidence type="ECO:0000256" key="1">
    <source>
        <dbReference type="SAM" id="MobiDB-lite"/>
    </source>
</evidence>
<evidence type="ECO:0000313" key="3">
    <source>
        <dbReference type="EMBL" id="MDR7357244.1"/>
    </source>
</evidence>
<feature type="region of interest" description="Disordered" evidence="1">
    <location>
        <begin position="42"/>
        <end position="70"/>
    </location>
</feature>
<dbReference type="RefSeq" id="WP_310288555.1">
    <property type="nucleotide sequence ID" value="NZ_BAAAWO010000001.1"/>
</dbReference>